<dbReference type="Proteomes" id="UP000838878">
    <property type="component" value="Chromosome 8"/>
</dbReference>
<dbReference type="AlphaFoldDB" id="A0A8J9W9W2"/>
<evidence type="ECO:0000256" key="1">
    <source>
        <dbReference type="SAM" id="MobiDB-lite"/>
    </source>
</evidence>
<proteinExistence type="predicted"/>
<feature type="compositionally biased region" description="Polar residues" evidence="1">
    <location>
        <begin position="121"/>
        <end position="131"/>
    </location>
</feature>
<evidence type="ECO:0008006" key="4">
    <source>
        <dbReference type="Google" id="ProtNLM"/>
    </source>
</evidence>
<evidence type="ECO:0000313" key="3">
    <source>
        <dbReference type="Proteomes" id="UP000838878"/>
    </source>
</evidence>
<name>A0A8J9W9W2_9NEOP</name>
<accession>A0A8J9W9W2</accession>
<sequence>MANFEKLEGSSNFHTWKFSIKNILILEGLWDVIEGSDDLEKSSDDAAGRRPQKHASNSSGESSSSSDSDDSDKTFCPSEDERRNENISVTQNLHVSEATSSGIPLSSNDRLVNQDDRPNSPDISDQPTSPISHAPRTSAEIPSVEEGWSDTVTDIPDFNFDNAASGIQVNIDNIENVMDFFSSSFSTEFR</sequence>
<feature type="compositionally biased region" description="Basic and acidic residues" evidence="1">
    <location>
        <begin position="38"/>
        <end position="48"/>
    </location>
</feature>
<reference evidence="2" key="1">
    <citation type="submission" date="2021-12" db="EMBL/GenBank/DDBJ databases">
        <authorList>
            <person name="Martin H S."/>
        </authorList>
    </citation>
    <scope>NUCLEOTIDE SEQUENCE</scope>
</reference>
<feature type="compositionally biased region" description="Polar residues" evidence="1">
    <location>
        <begin position="86"/>
        <end position="111"/>
    </location>
</feature>
<organism evidence="2 3">
    <name type="scientific">Brenthis ino</name>
    <name type="common">lesser marbled fritillary</name>
    <dbReference type="NCBI Taxonomy" id="405034"/>
    <lineage>
        <taxon>Eukaryota</taxon>
        <taxon>Metazoa</taxon>
        <taxon>Ecdysozoa</taxon>
        <taxon>Arthropoda</taxon>
        <taxon>Hexapoda</taxon>
        <taxon>Insecta</taxon>
        <taxon>Pterygota</taxon>
        <taxon>Neoptera</taxon>
        <taxon>Endopterygota</taxon>
        <taxon>Lepidoptera</taxon>
        <taxon>Glossata</taxon>
        <taxon>Ditrysia</taxon>
        <taxon>Papilionoidea</taxon>
        <taxon>Nymphalidae</taxon>
        <taxon>Heliconiinae</taxon>
        <taxon>Argynnini</taxon>
        <taxon>Brenthis</taxon>
    </lineage>
</organism>
<protein>
    <recommendedName>
        <fullName evidence="4">DUF4219 domain-containing protein</fullName>
    </recommendedName>
</protein>
<dbReference type="OrthoDB" id="116316at2759"/>
<feature type="non-terminal residue" evidence="2">
    <location>
        <position position="190"/>
    </location>
</feature>
<feature type="compositionally biased region" description="Low complexity" evidence="1">
    <location>
        <begin position="56"/>
        <end position="66"/>
    </location>
</feature>
<keyword evidence="3" id="KW-1185">Reference proteome</keyword>
<feature type="region of interest" description="Disordered" evidence="1">
    <location>
        <begin position="38"/>
        <end position="152"/>
    </location>
</feature>
<gene>
    <name evidence="2" type="ORF">BINO364_LOCUS15419</name>
</gene>
<dbReference type="EMBL" id="OV170228">
    <property type="protein sequence ID" value="CAH0730437.1"/>
    <property type="molecule type" value="Genomic_DNA"/>
</dbReference>
<evidence type="ECO:0000313" key="2">
    <source>
        <dbReference type="EMBL" id="CAH0730437.1"/>
    </source>
</evidence>